<reference evidence="3 4" key="1">
    <citation type="submission" date="2021-01" db="EMBL/GenBank/DDBJ databases">
        <title>Entomomonas sp. F2A isolated from a house cricket (Acheta domesticus).</title>
        <authorList>
            <person name="Spergser J."/>
            <person name="Busse H.-J."/>
        </authorList>
    </citation>
    <scope>NUCLEOTIDE SEQUENCE [LARGE SCALE GENOMIC DNA]</scope>
    <source>
        <strain evidence="3 4">F2A</strain>
    </source>
</reference>
<dbReference type="RefSeq" id="WP_201093689.1">
    <property type="nucleotide sequence ID" value="NZ_CP067393.1"/>
</dbReference>
<dbReference type="InterPro" id="IPR036188">
    <property type="entry name" value="FAD/NAD-bd_sf"/>
</dbReference>
<keyword evidence="4" id="KW-1185">Reference proteome</keyword>
<proteinExistence type="predicted"/>
<dbReference type="Gene3D" id="3.50.50.60">
    <property type="entry name" value="FAD/NAD(P)-binding domain"/>
    <property type="match status" value="1"/>
</dbReference>
<sequence>MSQQIVTDIVIIGGGIAGLWLNARLHQLGYSALVIENNTLGGGQSVKSQGIIHGGTKYALNGALTGASEAISGMPKRWRDCLVGKGELDLTGVNILSHYHYLWSPGSIAGNLMSFFASKALRTRVKQVKNNELPIALQDKQFMGKAYQLDELVLDVPTLISRLVELSENRVLAAKSVSAISVTKDKTVIKADDFTIETQVLVLSAGEGNEELIKSFNLTKPAMQLRPLHMVMVKSPNIKPLYAHCLGAGVKPRLTVTTHYHQDSTPVWYLGAELSEASGVARSESEQIEFAKSEVAKLIPWIDLSNAEWATLRVNRAEPAQNSLMRPDNAFIAEQLPIIVGWPTKLALAPDFADQCIHSLQKNNIKPLYQQSLPELHKPCIAKRVWDELLP</sequence>
<dbReference type="Pfam" id="PF01266">
    <property type="entry name" value="DAO"/>
    <property type="match status" value="1"/>
</dbReference>
<feature type="domain" description="FAD dependent oxidoreductase" evidence="2">
    <location>
        <begin position="8"/>
        <end position="314"/>
    </location>
</feature>
<name>A0A974NG34_9GAMM</name>
<organism evidence="3 4">
    <name type="scientific">Entomomonas asaccharolytica</name>
    <dbReference type="NCBI Taxonomy" id="2785331"/>
    <lineage>
        <taxon>Bacteria</taxon>
        <taxon>Pseudomonadati</taxon>
        <taxon>Pseudomonadota</taxon>
        <taxon>Gammaproteobacteria</taxon>
        <taxon>Pseudomonadales</taxon>
        <taxon>Pseudomonadaceae</taxon>
        <taxon>Entomomonas</taxon>
    </lineage>
</organism>
<evidence type="ECO:0000313" key="4">
    <source>
        <dbReference type="Proteomes" id="UP000595278"/>
    </source>
</evidence>
<dbReference type="EMBL" id="CP067393">
    <property type="protein sequence ID" value="QQP86141.1"/>
    <property type="molecule type" value="Genomic_DNA"/>
</dbReference>
<evidence type="ECO:0000256" key="1">
    <source>
        <dbReference type="ARBA" id="ARBA00023002"/>
    </source>
</evidence>
<dbReference type="GO" id="GO:0016491">
    <property type="term" value="F:oxidoreductase activity"/>
    <property type="evidence" value="ECO:0007669"/>
    <property type="project" value="UniProtKB-KW"/>
</dbReference>
<dbReference type="Gene3D" id="3.30.9.10">
    <property type="entry name" value="D-Amino Acid Oxidase, subunit A, domain 2"/>
    <property type="match status" value="1"/>
</dbReference>
<gene>
    <name evidence="3" type="ORF">JHT90_02490</name>
</gene>
<evidence type="ECO:0000313" key="3">
    <source>
        <dbReference type="EMBL" id="QQP86141.1"/>
    </source>
</evidence>
<dbReference type="KEGG" id="eaz:JHT90_02490"/>
<evidence type="ECO:0000259" key="2">
    <source>
        <dbReference type="Pfam" id="PF01266"/>
    </source>
</evidence>
<protein>
    <submittedName>
        <fullName evidence="3">FAD-dependent oxidoreductase</fullName>
    </submittedName>
</protein>
<keyword evidence="1" id="KW-0560">Oxidoreductase</keyword>
<dbReference type="AlphaFoldDB" id="A0A974NG34"/>
<dbReference type="Proteomes" id="UP000595278">
    <property type="component" value="Chromosome"/>
</dbReference>
<accession>A0A974NG34</accession>
<dbReference type="SUPFAM" id="SSF51905">
    <property type="entry name" value="FAD/NAD(P)-binding domain"/>
    <property type="match status" value="1"/>
</dbReference>
<dbReference type="InterPro" id="IPR006076">
    <property type="entry name" value="FAD-dep_OxRdtase"/>
</dbReference>